<keyword evidence="3" id="KW-0677">Repeat</keyword>
<evidence type="ECO:0000256" key="3">
    <source>
        <dbReference type="ARBA" id="ARBA00022737"/>
    </source>
</evidence>
<dbReference type="GO" id="GO:0000166">
    <property type="term" value="F:nucleotide binding"/>
    <property type="evidence" value="ECO:0007669"/>
    <property type="project" value="UniProtKB-KW"/>
</dbReference>
<reference evidence="8 9" key="2">
    <citation type="submission" date="2024-10" db="EMBL/GenBank/DDBJ databases">
        <authorList>
            <person name="Ryan C."/>
        </authorList>
    </citation>
    <scope>NUCLEOTIDE SEQUENCE [LARGE SCALE GENOMIC DNA]</scope>
</reference>
<evidence type="ECO:0000256" key="4">
    <source>
        <dbReference type="ARBA" id="ARBA00022741"/>
    </source>
</evidence>
<evidence type="ECO:0000256" key="6">
    <source>
        <dbReference type="SAM" id="MobiDB-lite"/>
    </source>
</evidence>
<dbReference type="InterPro" id="IPR041118">
    <property type="entry name" value="Rx_N"/>
</dbReference>
<keyword evidence="4" id="KW-0547">Nucleotide-binding</keyword>
<keyword evidence="5" id="KW-0611">Plant defense</keyword>
<feature type="domain" description="Disease resistance N-terminal" evidence="7">
    <location>
        <begin position="19"/>
        <end position="101"/>
    </location>
</feature>
<proteinExistence type="inferred from homology"/>
<evidence type="ECO:0000256" key="2">
    <source>
        <dbReference type="ARBA" id="ARBA00022614"/>
    </source>
</evidence>
<comment type="similarity">
    <text evidence="1">Belongs to the disease resistance NB-LRR family.</text>
</comment>
<feature type="region of interest" description="Disordered" evidence="6">
    <location>
        <begin position="166"/>
        <end position="268"/>
    </location>
</feature>
<evidence type="ECO:0000313" key="9">
    <source>
        <dbReference type="Proteomes" id="UP001497457"/>
    </source>
</evidence>
<keyword evidence="9" id="KW-1185">Reference proteome</keyword>
<dbReference type="Pfam" id="PF18052">
    <property type="entry name" value="Rx_N"/>
    <property type="match status" value="1"/>
</dbReference>
<dbReference type="GO" id="GO:0006952">
    <property type="term" value="P:defense response"/>
    <property type="evidence" value="ECO:0007669"/>
    <property type="project" value="UniProtKB-KW"/>
</dbReference>
<gene>
    <name evidence="8" type="ORF">URODEC1_LOCUS83059</name>
</gene>
<evidence type="ECO:0000256" key="5">
    <source>
        <dbReference type="ARBA" id="ARBA00022821"/>
    </source>
</evidence>
<accession>A0ABC9D9Q5</accession>
<dbReference type="EMBL" id="OZ075142">
    <property type="protein sequence ID" value="CAL5034331.1"/>
    <property type="molecule type" value="Genomic_DNA"/>
</dbReference>
<reference evidence="9" key="1">
    <citation type="submission" date="2024-06" db="EMBL/GenBank/DDBJ databases">
        <authorList>
            <person name="Ryan C."/>
        </authorList>
    </citation>
    <scope>NUCLEOTIDE SEQUENCE [LARGE SCALE GENOMIC DNA]</scope>
</reference>
<dbReference type="AlphaFoldDB" id="A0ABC9D9Q5"/>
<sequence length="419" mass="45862">MSRPKRRVEELGEQVVSAAVGDVFARTMSAAVGRYAAHASVGEQLERLGMLVIMVHSAVEAAEGVHIRSWWLRRWLWRLRDAALDGDEVLLSFRRQQKADEEAGGGGRRLWNAARRVFRSAKSLLMLAGDDDSTVARVTAAVATLEGASTGLADFLKLLDMEIRRPQQEEAPLPPRVIASTDEEAQDNNDDYRWTKSGSTTLITRQQYDDDATGGDPSSRRRRIPITEEILHGVLLDVPPPPPPPRRRGSSDEEPSSSLAGASESEHDDLSYTSYKFTMLILSQKFERVMSMHTTTTTQAAAPPASPAPARLRVVVGDIRRAVDASDVPEVHGKRWLAEWRRELQGVADGAERVLIPAAETAVAEAGGGEADRIAASRDETGHDDEVRRTARSVQTAAAHLECFVTLVRFAVSHGIPTA</sequence>
<protein>
    <recommendedName>
        <fullName evidence="7">Disease resistance N-terminal domain-containing protein</fullName>
    </recommendedName>
</protein>
<keyword evidence="2" id="KW-0433">Leucine-rich repeat</keyword>
<organism evidence="8 9">
    <name type="scientific">Urochloa decumbens</name>
    <dbReference type="NCBI Taxonomy" id="240449"/>
    <lineage>
        <taxon>Eukaryota</taxon>
        <taxon>Viridiplantae</taxon>
        <taxon>Streptophyta</taxon>
        <taxon>Embryophyta</taxon>
        <taxon>Tracheophyta</taxon>
        <taxon>Spermatophyta</taxon>
        <taxon>Magnoliopsida</taxon>
        <taxon>Liliopsida</taxon>
        <taxon>Poales</taxon>
        <taxon>Poaceae</taxon>
        <taxon>PACMAD clade</taxon>
        <taxon>Panicoideae</taxon>
        <taxon>Panicodae</taxon>
        <taxon>Paniceae</taxon>
        <taxon>Melinidinae</taxon>
        <taxon>Urochloa</taxon>
    </lineage>
</organism>
<dbReference type="PANTHER" id="PTHR33377">
    <property type="entry name" value="OS10G0134700 PROTEIN-RELATED"/>
    <property type="match status" value="1"/>
</dbReference>
<dbReference type="PANTHER" id="PTHR33377:SF90">
    <property type="entry name" value="RX N-TERMINAL DOMAIN-CONTAINING PROTEIN"/>
    <property type="match status" value="1"/>
</dbReference>
<evidence type="ECO:0000313" key="8">
    <source>
        <dbReference type="EMBL" id="CAL5034331.1"/>
    </source>
</evidence>
<dbReference type="Proteomes" id="UP001497457">
    <property type="component" value="Chromosome 32b"/>
</dbReference>
<evidence type="ECO:0000256" key="1">
    <source>
        <dbReference type="ARBA" id="ARBA00008894"/>
    </source>
</evidence>
<evidence type="ECO:0000259" key="7">
    <source>
        <dbReference type="Pfam" id="PF18052"/>
    </source>
</evidence>
<name>A0ABC9D9Q5_9POAL</name>
<feature type="compositionally biased region" description="Polar residues" evidence="6">
    <location>
        <begin position="196"/>
        <end position="206"/>
    </location>
</feature>